<evidence type="ECO:0000256" key="1">
    <source>
        <dbReference type="ARBA" id="ARBA00004294"/>
    </source>
</evidence>
<dbReference type="GO" id="GO:0046872">
    <property type="term" value="F:metal ion binding"/>
    <property type="evidence" value="ECO:0007669"/>
    <property type="project" value="InterPro"/>
</dbReference>
<dbReference type="InterPro" id="IPR011989">
    <property type="entry name" value="ARM-like"/>
</dbReference>
<name>A0AAV7CDC9_ENGPU</name>
<keyword evidence="3" id="KW-0472">Membrane</keyword>
<comment type="caution">
    <text evidence="7">The sequence shown here is derived from an EMBL/GenBank/DDBJ whole genome shotgun (WGS) entry which is preliminary data.</text>
</comment>
<evidence type="ECO:0000313" key="8">
    <source>
        <dbReference type="Proteomes" id="UP000824782"/>
    </source>
</evidence>
<keyword evidence="3" id="KW-1000">Mitochondrion outer membrane</keyword>
<evidence type="ECO:0000256" key="5">
    <source>
        <dbReference type="ARBA" id="ARBA00046478"/>
    </source>
</evidence>
<dbReference type="Gene3D" id="1.25.10.10">
    <property type="entry name" value="Leucine-rich Repeat Variant"/>
    <property type="match status" value="1"/>
</dbReference>
<evidence type="ECO:0000256" key="6">
    <source>
        <dbReference type="PIRNR" id="PIRNR013899"/>
    </source>
</evidence>
<comment type="subunit">
    <text evidence="5">Interacts with mitochondrial contact site and cristae organizing system (MICOS) complex components IMMT/MIC60 and MICOS10/MIC10. Interacts with mitochondrial outer membrane sorting assembly machinery (SAM) complex components SAMM50 and MTX1.</text>
</comment>
<dbReference type="PANTHER" id="PTHR46840">
    <property type="entry name" value="ARMADILLO REPEAT-CONTAINING PROTEIN 1"/>
    <property type="match status" value="1"/>
</dbReference>
<keyword evidence="8" id="KW-1185">Reference proteome</keyword>
<dbReference type="SUPFAM" id="SSF48371">
    <property type="entry name" value="ARM repeat"/>
    <property type="match status" value="1"/>
</dbReference>
<evidence type="ECO:0000313" key="7">
    <source>
        <dbReference type="EMBL" id="KAG8582821.1"/>
    </source>
</evidence>
<proteinExistence type="predicted"/>
<dbReference type="EMBL" id="WNYA01000003">
    <property type="protein sequence ID" value="KAG8582821.1"/>
    <property type="molecule type" value="Genomic_DNA"/>
</dbReference>
<dbReference type="Proteomes" id="UP000824782">
    <property type="component" value="Unassembled WGS sequence"/>
</dbReference>
<gene>
    <name evidence="7" type="ORF">GDO81_008200</name>
</gene>
<sequence length="265" mass="29809">MDAVPVVTHLRTLASDPQNRASIVRDRSCLAGLILFLSHQDSHVVEVALQTIHYLCENPNHCEIIKRELGMMVSLENIKNSDLSSHIKLLAQRIYMVLSVSSHMQAPNIKQNSLQFIISSANKRAKTVTLYVHGLDNLERKSLCEEALLTVKGVISFTFQMAIRRCTVRVKPDLATECLTSAISETKVLKAQQVIKNEFGNEIYVPLSSQNKEVEKSQCLPDYLPEEESPQKDLEKALTRPASKDETHGSWLNAAASFLSKTFYW</sequence>
<dbReference type="InterPro" id="IPR016617">
    <property type="entry name" value="ARMC1"/>
</dbReference>
<dbReference type="InterPro" id="IPR036163">
    <property type="entry name" value="HMA_dom_sf"/>
</dbReference>
<organism evidence="7 8">
    <name type="scientific">Engystomops pustulosus</name>
    <name type="common">Tungara frog</name>
    <name type="synonym">Physalaemus pustulosus</name>
    <dbReference type="NCBI Taxonomy" id="76066"/>
    <lineage>
        <taxon>Eukaryota</taxon>
        <taxon>Metazoa</taxon>
        <taxon>Chordata</taxon>
        <taxon>Craniata</taxon>
        <taxon>Vertebrata</taxon>
        <taxon>Euteleostomi</taxon>
        <taxon>Amphibia</taxon>
        <taxon>Batrachia</taxon>
        <taxon>Anura</taxon>
        <taxon>Neobatrachia</taxon>
        <taxon>Hyloidea</taxon>
        <taxon>Leptodactylidae</taxon>
        <taxon>Leiuperinae</taxon>
        <taxon>Engystomops</taxon>
    </lineage>
</organism>
<keyword evidence="3" id="KW-0496">Mitochondrion</keyword>
<evidence type="ECO:0000256" key="4">
    <source>
        <dbReference type="ARBA" id="ARBA00023764"/>
    </source>
</evidence>
<evidence type="ECO:0000256" key="2">
    <source>
        <dbReference type="ARBA" id="ARBA00013732"/>
    </source>
</evidence>
<comment type="subcellular location">
    <subcellularLocation>
        <location evidence="1">Mitochondrion outer membrane</location>
    </subcellularLocation>
</comment>
<comment type="function">
    <text evidence="4">In association with mitochondrial contact site and cristae organizing system (MICOS) complex components and mitochondrial outer membrane sorting assembly machinery (SAM) complex components may regulate mitochondrial dynamics playing a role in determining mitochondrial length, distribution and motility.</text>
</comment>
<dbReference type="AlphaFoldDB" id="A0AAV7CDC9"/>
<dbReference type="InterPro" id="IPR016024">
    <property type="entry name" value="ARM-type_fold"/>
</dbReference>
<dbReference type="GO" id="GO:0005741">
    <property type="term" value="C:mitochondrial outer membrane"/>
    <property type="evidence" value="ECO:0007669"/>
    <property type="project" value="UniProtKB-SubCell"/>
</dbReference>
<protein>
    <recommendedName>
        <fullName evidence="2 6">Armadillo repeat-containing protein 1</fullName>
    </recommendedName>
</protein>
<accession>A0AAV7CDC9</accession>
<dbReference type="PANTHER" id="PTHR46840:SF3">
    <property type="entry name" value="ARMADILLO REPEAT-CONTAINING PROTEIN 1"/>
    <property type="match status" value="1"/>
</dbReference>
<evidence type="ECO:0000256" key="3">
    <source>
        <dbReference type="ARBA" id="ARBA00022787"/>
    </source>
</evidence>
<dbReference type="SUPFAM" id="SSF55008">
    <property type="entry name" value="HMA, heavy metal-associated domain"/>
    <property type="match status" value="1"/>
</dbReference>
<dbReference type="PIRSF" id="PIRSF013899">
    <property type="entry name" value="UCP013899"/>
    <property type="match status" value="1"/>
</dbReference>
<reference evidence="7" key="1">
    <citation type="thesis" date="2020" institute="ProQuest LLC" country="789 East Eisenhower Parkway, Ann Arbor, MI, USA">
        <title>Comparative Genomics and Chromosome Evolution.</title>
        <authorList>
            <person name="Mudd A.B."/>
        </authorList>
    </citation>
    <scope>NUCLEOTIDE SEQUENCE</scope>
    <source>
        <strain evidence="7">237g6f4</strain>
        <tissue evidence="7">Blood</tissue>
    </source>
</reference>